<sequence length="87" mass="9806">MAPSASNTAIGALSPGQKPPSLSNAYCATWLDYFVQVTHELDEPFSKHLQSPHECFERWFMALAETKLLPMISPLFPWTSLCLCIEY</sequence>
<dbReference type="EMBL" id="CM031811">
    <property type="protein sequence ID" value="KAG6659389.1"/>
    <property type="molecule type" value="Genomic_DNA"/>
</dbReference>
<proteinExistence type="predicted"/>
<evidence type="ECO:0000313" key="3">
    <source>
        <dbReference type="Proteomes" id="UP000811609"/>
    </source>
</evidence>
<evidence type="ECO:0000313" key="2">
    <source>
        <dbReference type="EMBL" id="KAG6659389.1"/>
    </source>
</evidence>
<organism evidence="2 3">
    <name type="scientific">Carya illinoinensis</name>
    <name type="common">Pecan</name>
    <dbReference type="NCBI Taxonomy" id="32201"/>
    <lineage>
        <taxon>Eukaryota</taxon>
        <taxon>Viridiplantae</taxon>
        <taxon>Streptophyta</taxon>
        <taxon>Embryophyta</taxon>
        <taxon>Tracheophyta</taxon>
        <taxon>Spermatophyta</taxon>
        <taxon>Magnoliopsida</taxon>
        <taxon>eudicotyledons</taxon>
        <taxon>Gunneridae</taxon>
        <taxon>Pentapetalae</taxon>
        <taxon>rosids</taxon>
        <taxon>fabids</taxon>
        <taxon>Fagales</taxon>
        <taxon>Juglandaceae</taxon>
        <taxon>Carya</taxon>
    </lineage>
</organism>
<feature type="region of interest" description="Disordered" evidence="1">
    <location>
        <begin position="1"/>
        <end position="20"/>
    </location>
</feature>
<accession>A0A8T1QYS4</accession>
<protein>
    <submittedName>
        <fullName evidence="2">Uncharacterized protein</fullName>
    </submittedName>
</protein>
<dbReference type="Proteomes" id="UP000811609">
    <property type="component" value="Chromosome 3"/>
</dbReference>
<reference evidence="2" key="1">
    <citation type="submission" date="2020-12" db="EMBL/GenBank/DDBJ databases">
        <title>WGS assembly of Carya illinoinensis cv. Pawnee.</title>
        <authorList>
            <person name="Platts A."/>
            <person name="Shu S."/>
            <person name="Wright S."/>
            <person name="Barry K."/>
            <person name="Edger P."/>
            <person name="Pires J.C."/>
            <person name="Schmutz J."/>
        </authorList>
    </citation>
    <scope>NUCLEOTIDE SEQUENCE</scope>
    <source>
        <tissue evidence="2">Leaf</tissue>
    </source>
</reference>
<evidence type="ECO:0000256" key="1">
    <source>
        <dbReference type="SAM" id="MobiDB-lite"/>
    </source>
</evidence>
<name>A0A8T1QYS4_CARIL</name>
<gene>
    <name evidence="2" type="ORF">CIPAW_03G031400</name>
</gene>
<keyword evidence="3" id="KW-1185">Reference proteome</keyword>
<comment type="caution">
    <text evidence="2">The sequence shown here is derived from an EMBL/GenBank/DDBJ whole genome shotgun (WGS) entry which is preliminary data.</text>
</comment>
<dbReference type="AlphaFoldDB" id="A0A8T1QYS4"/>